<evidence type="ECO:0000313" key="3">
    <source>
        <dbReference type="Proteomes" id="UP000315003"/>
    </source>
</evidence>
<gene>
    <name evidence="2" type="ORF">SV7mr_18630</name>
</gene>
<protein>
    <recommendedName>
        <fullName evidence="1">Putative adhesin Stv domain-containing protein</fullName>
    </recommendedName>
</protein>
<keyword evidence="3" id="KW-1185">Reference proteome</keyword>
<dbReference type="AlphaFoldDB" id="A0A517STA3"/>
<sequence length="178" mass="19946">MRQIFLSGHGGWTPSQGYTEVPKGCKINFYTHFAKNLITGMEYKILDGSYTEVERTIGEFNQCPNMVLSGQEASWTERSKAKLKNRNDIDWGLITPPENGRYSLSQIFSYYGKKQESVELHWMACQTLGLKQVGGRSLGVNAGDFAHDHTRPAQFRIKKIGAGGTEYIWMTGDGAVVN</sequence>
<dbReference type="OrthoDB" id="7107889at2"/>
<dbReference type="EMBL" id="CP036272">
    <property type="protein sequence ID" value="QDT59356.1"/>
    <property type="molecule type" value="Genomic_DNA"/>
</dbReference>
<evidence type="ECO:0000259" key="1">
    <source>
        <dbReference type="Pfam" id="PF21527"/>
    </source>
</evidence>
<proteinExistence type="predicted"/>
<reference evidence="2 3" key="1">
    <citation type="submission" date="2019-02" db="EMBL/GenBank/DDBJ databases">
        <title>Deep-cultivation of Planctomycetes and their phenomic and genomic characterization uncovers novel biology.</title>
        <authorList>
            <person name="Wiegand S."/>
            <person name="Jogler M."/>
            <person name="Boedeker C."/>
            <person name="Pinto D."/>
            <person name="Vollmers J."/>
            <person name="Rivas-Marin E."/>
            <person name="Kohn T."/>
            <person name="Peeters S.H."/>
            <person name="Heuer A."/>
            <person name="Rast P."/>
            <person name="Oberbeckmann S."/>
            <person name="Bunk B."/>
            <person name="Jeske O."/>
            <person name="Meyerdierks A."/>
            <person name="Storesund J.E."/>
            <person name="Kallscheuer N."/>
            <person name="Luecker S."/>
            <person name="Lage O.M."/>
            <person name="Pohl T."/>
            <person name="Merkel B.J."/>
            <person name="Hornburger P."/>
            <person name="Mueller R.-W."/>
            <person name="Bruemmer F."/>
            <person name="Labrenz M."/>
            <person name="Spormann A.M."/>
            <person name="Op den Camp H."/>
            <person name="Overmann J."/>
            <person name="Amann R."/>
            <person name="Jetten M.S.M."/>
            <person name="Mascher T."/>
            <person name="Medema M.H."/>
            <person name="Devos D.P."/>
            <person name="Kaster A.-K."/>
            <person name="Ovreas L."/>
            <person name="Rohde M."/>
            <person name="Galperin M.Y."/>
            <person name="Jogler C."/>
        </authorList>
    </citation>
    <scope>NUCLEOTIDE SEQUENCE [LARGE SCALE GENOMIC DNA]</scope>
    <source>
        <strain evidence="2 3">SV_7m_r</strain>
    </source>
</reference>
<feature type="domain" description="Putative adhesin Stv" evidence="1">
    <location>
        <begin position="3"/>
        <end position="126"/>
    </location>
</feature>
<dbReference type="Proteomes" id="UP000315003">
    <property type="component" value="Chromosome"/>
</dbReference>
<dbReference type="InterPro" id="IPR049002">
    <property type="entry name" value="Stv"/>
</dbReference>
<evidence type="ECO:0000313" key="2">
    <source>
        <dbReference type="EMBL" id="QDT59356.1"/>
    </source>
</evidence>
<name>A0A517STA3_9BACT</name>
<dbReference type="RefSeq" id="WP_145271191.1">
    <property type="nucleotide sequence ID" value="NZ_CP036272.1"/>
</dbReference>
<accession>A0A517STA3</accession>
<dbReference type="Pfam" id="PF21527">
    <property type="entry name" value="Stv"/>
    <property type="match status" value="1"/>
</dbReference>
<organism evidence="2 3">
    <name type="scientific">Stieleria bergensis</name>
    <dbReference type="NCBI Taxonomy" id="2528025"/>
    <lineage>
        <taxon>Bacteria</taxon>
        <taxon>Pseudomonadati</taxon>
        <taxon>Planctomycetota</taxon>
        <taxon>Planctomycetia</taxon>
        <taxon>Pirellulales</taxon>
        <taxon>Pirellulaceae</taxon>
        <taxon>Stieleria</taxon>
    </lineage>
</organism>